<dbReference type="AlphaFoldDB" id="A0A383AEX0"/>
<name>A0A383AEX0_9ZZZZ</name>
<gene>
    <name evidence="2" type="ORF">METZ01_LOCUS459078</name>
</gene>
<dbReference type="EMBL" id="UINC01191528">
    <property type="protein sequence ID" value="SVE06224.1"/>
    <property type="molecule type" value="Genomic_DNA"/>
</dbReference>
<evidence type="ECO:0000313" key="2">
    <source>
        <dbReference type="EMBL" id="SVE06224.1"/>
    </source>
</evidence>
<accession>A0A383AEX0</accession>
<sequence>TRRTTNGLTREPLRLLAIPRRGKTVFSGQTARPRPRTSSGFTNAIVIRNTSRS</sequence>
<feature type="non-terminal residue" evidence="2">
    <location>
        <position position="1"/>
    </location>
</feature>
<protein>
    <submittedName>
        <fullName evidence="2">Uncharacterized protein</fullName>
    </submittedName>
</protein>
<evidence type="ECO:0000256" key="1">
    <source>
        <dbReference type="SAM" id="MobiDB-lite"/>
    </source>
</evidence>
<feature type="non-terminal residue" evidence="2">
    <location>
        <position position="53"/>
    </location>
</feature>
<reference evidence="2" key="1">
    <citation type="submission" date="2018-05" db="EMBL/GenBank/DDBJ databases">
        <authorList>
            <person name="Lanie J.A."/>
            <person name="Ng W.-L."/>
            <person name="Kazmierczak K.M."/>
            <person name="Andrzejewski T.M."/>
            <person name="Davidsen T.M."/>
            <person name="Wayne K.J."/>
            <person name="Tettelin H."/>
            <person name="Glass J.I."/>
            <person name="Rusch D."/>
            <person name="Podicherti R."/>
            <person name="Tsui H.-C.T."/>
            <person name="Winkler M.E."/>
        </authorList>
    </citation>
    <scope>NUCLEOTIDE SEQUENCE</scope>
</reference>
<feature type="compositionally biased region" description="Polar residues" evidence="1">
    <location>
        <begin position="26"/>
        <end position="53"/>
    </location>
</feature>
<proteinExistence type="predicted"/>
<organism evidence="2">
    <name type="scientific">marine metagenome</name>
    <dbReference type="NCBI Taxonomy" id="408172"/>
    <lineage>
        <taxon>unclassified sequences</taxon>
        <taxon>metagenomes</taxon>
        <taxon>ecological metagenomes</taxon>
    </lineage>
</organism>
<feature type="region of interest" description="Disordered" evidence="1">
    <location>
        <begin position="21"/>
        <end position="53"/>
    </location>
</feature>